<dbReference type="PATRIC" id="fig|1280952.3.peg.1307"/>
<dbReference type="Proteomes" id="UP000024816">
    <property type="component" value="Unassembled WGS sequence"/>
</dbReference>
<name>A0A059FEI9_9PROT</name>
<proteinExistence type="predicted"/>
<organism evidence="1 2">
    <name type="scientific">Hyphomonas jannaschiana VP2</name>
    <dbReference type="NCBI Taxonomy" id="1280952"/>
    <lineage>
        <taxon>Bacteria</taxon>
        <taxon>Pseudomonadati</taxon>
        <taxon>Pseudomonadota</taxon>
        <taxon>Alphaproteobacteria</taxon>
        <taxon>Hyphomonadales</taxon>
        <taxon>Hyphomonadaceae</taxon>
        <taxon>Hyphomonas</taxon>
    </lineage>
</organism>
<keyword evidence="1" id="KW-0449">Lipoprotein</keyword>
<sequence>MAAGAVLVAACQSETEPARTTDPVEPVSAAEATLSGEACPDIGDRAYFFWMQPRSAEPGDKIALFPYWTDMPGAYNDLPPGCLDELGVYPEGAATFSREEDGLAIATVSEDVEAGTRVRLDGTYRGHGLSGQVEVFRAADNPLVGTWRQDGENCPANSAIQELVFTGGGDFSVTWTPFEVYKDYWGTYTYDAETRAIHLDVESGNQIPEDIVPDGTVVLSDDALSFETLSFGTPRQAEGVCMGSFPK</sequence>
<reference evidence="1 2" key="1">
    <citation type="journal article" date="2014" name="Antonie Van Leeuwenhoek">
        <title>Hyphomonas beringensis sp. nov. and Hyphomonas chukchiensis sp. nov., isolated from surface seawater of the Bering Sea and Chukchi Sea.</title>
        <authorList>
            <person name="Li C."/>
            <person name="Lai Q."/>
            <person name="Li G."/>
            <person name="Dong C."/>
            <person name="Wang J."/>
            <person name="Liao Y."/>
            <person name="Shao Z."/>
        </authorList>
    </citation>
    <scope>NUCLEOTIDE SEQUENCE [LARGE SCALE GENOMIC DNA]</scope>
    <source>
        <strain evidence="1 2">VP2</strain>
    </source>
</reference>
<comment type="caution">
    <text evidence="1">The sequence shown here is derived from an EMBL/GenBank/DDBJ whole genome shotgun (WGS) entry which is preliminary data.</text>
</comment>
<gene>
    <name evidence="1" type="ORF">HJA_06597</name>
</gene>
<keyword evidence="2" id="KW-1185">Reference proteome</keyword>
<dbReference type="EMBL" id="ARYJ01000004">
    <property type="protein sequence ID" value="KCZ88943.1"/>
    <property type="molecule type" value="Genomic_DNA"/>
</dbReference>
<dbReference type="eggNOG" id="ENOG50336AU">
    <property type="taxonomic scope" value="Bacteria"/>
</dbReference>
<evidence type="ECO:0000313" key="1">
    <source>
        <dbReference type="EMBL" id="KCZ88943.1"/>
    </source>
</evidence>
<evidence type="ECO:0000313" key="2">
    <source>
        <dbReference type="Proteomes" id="UP000024816"/>
    </source>
</evidence>
<dbReference type="AlphaFoldDB" id="A0A059FEI9"/>
<accession>A0A059FEI9</accession>
<protein>
    <submittedName>
        <fullName evidence="1">Putative lipoprotein</fullName>
    </submittedName>
</protein>
<dbReference type="STRING" id="1280952.HJA_06597"/>